<evidence type="ECO:0000313" key="8">
    <source>
        <dbReference type="EMBL" id="EJT77451.1"/>
    </source>
</evidence>
<feature type="domain" description="Zn(2)-C6 fungal-type" evidence="7">
    <location>
        <begin position="48"/>
        <end position="78"/>
    </location>
</feature>
<evidence type="ECO:0000256" key="3">
    <source>
        <dbReference type="ARBA" id="ARBA00023015"/>
    </source>
</evidence>
<dbReference type="PROSITE" id="PS00463">
    <property type="entry name" value="ZN2_CY6_FUNGAL_1"/>
    <property type="match status" value="2"/>
</dbReference>
<dbReference type="SMART" id="SM00906">
    <property type="entry name" value="Fungal_trans"/>
    <property type="match status" value="1"/>
</dbReference>
<reference evidence="8" key="2">
    <citation type="submission" date="2010-07" db="EMBL/GenBank/DDBJ databases">
        <authorList>
            <consortium name="The Broad Institute Genome Sequencing Platform"/>
            <consortium name="Broad Institute Genome Sequencing Center for Infectious Disease"/>
            <person name="Ma L.-J."/>
            <person name="Dead R."/>
            <person name="Young S."/>
            <person name="Zeng Q."/>
            <person name="Koehrsen M."/>
            <person name="Alvarado L."/>
            <person name="Berlin A."/>
            <person name="Chapman S.B."/>
            <person name="Chen Z."/>
            <person name="Freedman E."/>
            <person name="Gellesch M."/>
            <person name="Goldberg J."/>
            <person name="Griggs A."/>
            <person name="Gujja S."/>
            <person name="Heilman E.R."/>
            <person name="Heiman D."/>
            <person name="Hepburn T."/>
            <person name="Howarth C."/>
            <person name="Jen D."/>
            <person name="Larson L."/>
            <person name="Mehta T."/>
            <person name="Neiman D."/>
            <person name="Pearson M."/>
            <person name="Roberts A."/>
            <person name="Saif S."/>
            <person name="Shea T."/>
            <person name="Shenoy N."/>
            <person name="Sisk P."/>
            <person name="Stolte C."/>
            <person name="Sykes S."/>
            <person name="Walk T."/>
            <person name="White J."/>
            <person name="Yandava C."/>
            <person name="Haas B."/>
            <person name="Nusbaum C."/>
            <person name="Birren B."/>
        </authorList>
    </citation>
    <scope>NUCLEOTIDE SEQUENCE</scope>
    <source>
        <strain evidence="8">R3-111a-1</strain>
    </source>
</reference>
<feature type="compositionally biased region" description="Polar residues" evidence="6">
    <location>
        <begin position="234"/>
        <end position="243"/>
    </location>
</feature>
<dbReference type="Gene3D" id="4.10.240.10">
    <property type="entry name" value="Zn(2)-C6 fungal-type DNA-binding domain"/>
    <property type="match status" value="2"/>
</dbReference>
<sequence>MSAPSPDPTSPAAAAGGPGPASGPGLVASPPSTAAATAARPPKRTSNTCLTCRARKVRCDGRRDVCTNCERLGFGCTYHDALTARGSAAPGSSAGLAGPEGESAMSALALALPRRRVRLACANCHSRKARCSGSLPKCDRCRARGIECVYQPGKRSRPPGNSADSAMPGYGASGTASPTPPGATTPQAAGSRNSNSHNGHNSHHYHHHSSNHSGGDDRMSDRSQSPPSDHADANSITSPSNFGSGHEHASAVAEEVLESMAPRAFENFFRHVHHVAVFSFLHRASLMQRYHSGLMDRGLLLALVGITSLLTDLGPGTREYGAKCIDEAEASVLRELDKPSTLKLQTLVLIIRHRILHRRFPSAFMLHAIASRFAVALRLNHESPRLCFLAQESRRRLMWSVYMIDTSIAAGHTDFGLWEQRPSSIRVQLPCNERNFDFDLPEVTEPLDQPSAGPGGMAPPPMSENIGFLALHIRVHLLRSRILQYTKSMISNPNPTPEQVASLPARFAELESQLGAFAARLPVSFGWSEANVRLRAYSPRLCVFLMTHVMWEQCHLDLYRVAAHAGVSRDASSVLPRAVMAQIEASHPGFVDICRRQIFEHARAMADMFSLLLTLEGGGGVPVADLDLPLSVFQCARMLFLSLHTSGADFGITAESVTEMGNVCLRVLKQAITTPATVAIRADLEKLLETGIPSDLVSPPNTTDTSEPTGLGQPMAQAANPGAISNPLLARHGLGAMPGYATPVTASPRPMPTTGGAGLAGFAHMSAGFAPNLHMAVASPPSFLAGTPLAHPPQQQQQLDGQSPADDSQGPPSPQRSNAYQDEEFNFNISQYDPSMPWSDFFGGSGGVEFPT</sequence>
<dbReference type="VEuPathDB" id="FungiDB:GGTG_07363"/>
<dbReference type="AlphaFoldDB" id="J3P1G6"/>
<organism evidence="8">
    <name type="scientific">Gaeumannomyces tritici (strain R3-111a-1)</name>
    <name type="common">Wheat and barley take-all root rot fungus</name>
    <name type="synonym">Gaeumannomyces graminis var. tritici</name>
    <dbReference type="NCBI Taxonomy" id="644352"/>
    <lineage>
        <taxon>Eukaryota</taxon>
        <taxon>Fungi</taxon>
        <taxon>Dikarya</taxon>
        <taxon>Ascomycota</taxon>
        <taxon>Pezizomycotina</taxon>
        <taxon>Sordariomycetes</taxon>
        <taxon>Sordariomycetidae</taxon>
        <taxon>Magnaporthales</taxon>
        <taxon>Magnaporthaceae</taxon>
        <taxon>Gaeumannomyces</taxon>
    </lineage>
</organism>
<feature type="compositionally biased region" description="Low complexity" evidence="6">
    <location>
        <begin position="184"/>
        <end position="199"/>
    </location>
</feature>
<reference evidence="10" key="1">
    <citation type="submission" date="2010-07" db="EMBL/GenBank/DDBJ databases">
        <title>The genome sequence of Gaeumannomyces graminis var. tritici strain R3-111a-1.</title>
        <authorList>
            <consortium name="The Broad Institute Genome Sequencing Platform"/>
            <person name="Ma L.-J."/>
            <person name="Dead R."/>
            <person name="Young S."/>
            <person name="Zeng Q."/>
            <person name="Koehrsen M."/>
            <person name="Alvarado L."/>
            <person name="Berlin A."/>
            <person name="Chapman S.B."/>
            <person name="Chen Z."/>
            <person name="Freedman E."/>
            <person name="Gellesch M."/>
            <person name="Goldberg J."/>
            <person name="Griggs A."/>
            <person name="Gujja S."/>
            <person name="Heilman E.R."/>
            <person name="Heiman D."/>
            <person name="Hepburn T."/>
            <person name="Howarth C."/>
            <person name="Jen D."/>
            <person name="Larson L."/>
            <person name="Mehta T."/>
            <person name="Neiman D."/>
            <person name="Pearson M."/>
            <person name="Roberts A."/>
            <person name="Saif S."/>
            <person name="Shea T."/>
            <person name="Shenoy N."/>
            <person name="Sisk P."/>
            <person name="Stolte C."/>
            <person name="Sykes S."/>
            <person name="Walk T."/>
            <person name="White J."/>
            <person name="Yandava C."/>
            <person name="Haas B."/>
            <person name="Nusbaum C."/>
            <person name="Birren B."/>
        </authorList>
    </citation>
    <scope>NUCLEOTIDE SEQUENCE [LARGE SCALE GENOMIC DNA]</scope>
    <source>
        <strain evidence="10">R3-111a-1</strain>
    </source>
</reference>
<keyword evidence="2" id="KW-0479">Metal-binding</keyword>
<dbReference type="Pfam" id="PF00172">
    <property type="entry name" value="Zn_clus"/>
    <property type="match status" value="2"/>
</dbReference>
<dbReference type="InterPro" id="IPR001138">
    <property type="entry name" value="Zn2Cys6_DnaBD"/>
</dbReference>
<dbReference type="PANTHER" id="PTHR47338:SF7">
    <property type="entry name" value="ZN(II)2CYS6 TRANSCRIPTION FACTOR (EUROFUNG)"/>
    <property type="match status" value="1"/>
</dbReference>
<evidence type="ECO:0000313" key="10">
    <source>
        <dbReference type="Proteomes" id="UP000006039"/>
    </source>
</evidence>
<dbReference type="eggNOG" id="ENOG502SK8P">
    <property type="taxonomic scope" value="Eukaryota"/>
</dbReference>
<dbReference type="SUPFAM" id="SSF57701">
    <property type="entry name" value="Zn2/Cys6 DNA-binding domain"/>
    <property type="match status" value="2"/>
</dbReference>
<dbReference type="GO" id="GO:0006351">
    <property type="term" value="P:DNA-templated transcription"/>
    <property type="evidence" value="ECO:0007669"/>
    <property type="project" value="InterPro"/>
</dbReference>
<dbReference type="CDD" id="cd12148">
    <property type="entry name" value="fungal_TF_MHR"/>
    <property type="match status" value="1"/>
</dbReference>
<feature type="compositionally biased region" description="Basic residues" evidence="6">
    <location>
        <begin position="200"/>
        <end position="210"/>
    </location>
</feature>
<feature type="region of interest" description="Disordered" evidence="6">
    <location>
        <begin position="784"/>
        <end position="832"/>
    </location>
</feature>
<feature type="region of interest" description="Disordered" evidence="6">
    <location>
        <begin position="692"/>
        <end position="727"/>
    </location>
</feature>
<evidence type="ECO:0000256" key="1">
    <source>
        <dbReference type="ARBA" id="ARBA00004123"/>
    </source>
</evidence>
<dbReference type="InterPro" id="IPR036864">
    <property type="entry name" value="Zn2-C6_fun-type_DNA-bd_sf"/>
</dbReference>
<dbReference type="InterPro" id="IPR007219">
    <property type="entry name" value="XnlR_reg_dom"/>
</dbReference>
<dbReference type="PANTHER" id="PTHR47338">
    <property type="entry name" value="ZN(II)2CYS6 TRANSCRIPTION FACTOR (EUROFUNG)-RELATED"/>
    <property type="match status" value="1"/>
</dbReference>
<evidence type="ECO:0000313" key="9">
    <source>
        <dbReference type="EnsemblFungi" id="EJT77451"/>
    </source>
</evidence>
<dbReference type="GO" id="GO:0000981">
    <property type="term" value="F:DNA-binding transcription factor activity, RNA polymerase II-specific"/>
    <property type="evidence" value="ECO:0007669"/>
    <property type="project" value="InterPro"/>
</dbReference>
<reference evidence="9" key="5">
    <citation type="submission" date="2018-04" db="UniProtKB">
        <authorList>
            <consortium name="EnsemblFungi"/>
        </authorList>
    </citation>
    <scope>IDENTIFICATION</scope>
    <source>
        <strain evidence="9">R3-111a-1</strain>
    </source>
</reference>
<evidence type="ECO:0000256" key="2">
    <source>
        <dbReference type="ARBA" id="ARBA00022723"/>
    </source>
</evidence>
<feature type="compositionally biased region" description="Polar residues" evidence="6">
    <location>
        <begin position="699"/>
        <end position="708"/>
    </location>
</feature>
<accession>J3P1G6</accession>
<evidence type="ECO:0000256" key="6">
    <source>
        <dbReference type="SAM" id="MobiDB-lite"/>
    </source>
</evidence>
<keyword evidence="3" id="KW-0805">Transcription regulation</keyword>
<dbReference type="Pfam" id="PF04082">
    <property type="entry name" value="Fungal_trans"/>
    <property type="match status" value="1"/>
</dbReference>
<keyword evidence="5" id="KW-0539">Nucleus</keyword>
<evidence type="ECO:0000256" key="5">
    <source>
        <dbReference type="ARBA" id="ARBA00023242"/>
    </source>
</evidence>
<dbReference type="OrthoDB" id="2017365at2759"/>
<dbReference type="PROSITE" id="PS50048">
    <property type="entry name" value="ZN2_CY6_FUNGAL_2"/>
    <property type="match status" value="2"/>
</dbReference>
<dbReference type="GO" id="GO:0008270">
    <property type="term" value="F:zinc ion binding"/>
    <property type="evidence" value="ECO:0007669"/>
    <property type="project" value="InterPro"/>
</dbReference>
<reference evidence="9" key="4">
    <citation type="journal article" date="2015" name="G3 (Bethesda)">
        <title>Genome sequences of three phytopathogenic species of the Magnaporthaceae family of fungi.</title>
        <authorList>
            <person name="Okagaki L.H."/>
            <person name="Nunes C.C."/>
            <person name="Sailsbery J."/>
            <person name="Clay B."/>
            <person name="Brown D."/>
            <person name="John T."/>
            <person name="Oh Y."/>
            <person name="Young N."/>
            <person name="Fitzgerald M."/>
            <person name="Haas B.J."/>
            <person name="Zeng Q."/>
            <person name="Young S."/>
            <person name="Adiconis X."/>
            <person name="Fan L."/>
            <person name="Levin J.Z."/>
            <person name="Mitchell T.K."/>
            <person name="Okubara P.A."/>
            <person name="Farman M.L."/>
            <person name="Kohn L.M."/>
            <person name="Birren B."/>
            <person name="Ma L.-J."/>
            <person name="Dean R.A."/>
        </authorList>
    </citation>
    <scope>NUCLEOTIDE SEQUENCE</scope>
    <source>
        <strain evidence="9">R3-111a-1</strain>
    </source>
</reference>
<dbReference type="RefSeq" id="XP_009223451.1">
    <property type="nucleotide sequence ID" value="XM_009225187.1"/>
</dbReference>
<dbReference type="SMART" id="SM00066">
    <property type="entry name" value="GAL4"/>
    <property type="match status" value="2"/>
</dbReference>
<dbReference type="STRING" id="644352.J3P1G6"/>
<feature type="region of interest" description="Disordered" evidence="6">
    <location>
        <begin position="1"/>
        <end position="45"/>
    </location>
</feature>
<protein>
    <recommendedName>
        <fullName evidence="7">Zn(2)-C6 fungal-type domain-containing protein</fullName>
    </recommendedName>
</protein>
<proteinExistence type="predicted"/>
<dbReference type="HOGENOM" id="CLU_011581_2_0_1"/>
<keyword evidence="10" id="KW-1185">Reference proteome</keyword>
<dbReference type="EnsemblFungi" id="EJT77451">
    <property type="protein sequence ID" value="EJT77451"/>
    <property type="gene ID" value="GGTG_07363"/>
</dbReference>
<feature type="compositionally biased region" description="Low complexity" evidence="6">
    <location>
        <begin position="23"/>
        <end position="45"/>
    </location>
</feature>
<dbReference type="GeneID" id="20347821"/>
<feature type="domain" description="Zn(2)-C6 fungal-type" evidence="7">
    <location>
        <begin position="120"/>
        <end position="150"/>
    </location>
</feature>
<name>J3P1G6_GAET3</name>
<dbReference type="CDD" id="cd00067">
    <property type="entry name" value="GAL4"/>
    <property type="match status" value="2"/>
</dbReference>
<dbReference type="GO" id="GO:0005634">
    <property type="term" value="C:nucleus"/>
    <property type="evidence" value="ECO:0007669"/>
    <property type="project" value="UniProtKB-SubCell"/>
</dbReference>
<comment type="subcellular location">
    <subcellularLocation>
        <location evidence="1">Nucleus</location>
    </subcellularLocation>
</comment>
<feature type="region of interest" description="Disordered" evidence="6">
    <location>
        <begin position="151"/>
        <end position="249"/>
    </location>
</feature>
<dbReference type="GO" id="GO:0003677">
    <property type="term" value="F:DNA binding"/>
    <property type="evidence" value="ECO:0007669"/>
    <property type="project" value="InterPro"/>
</dbReference>
<evidence type="ECO:0000259" key="7">
    <source>
        <dbReference type="PROSITE" id="PS50048"/>
    </source>
</evidence>
<gene>
    <name evidence="9" type="primary">20347821</name>
    <name evidence="8" type="ORF">GGTG_07363</name>
</gene>
<reference evidence="8" key="3">
    <citation type="submission" date="2010-09" db="EMBL/GenBank/DDBJ databases">
        <title>Annotation of Gaeumannomyces graminis var. tritici R3-111a-1.</title>
        <authorList>
            <consortium name="The Broad Institute Genome Sequencing Platform"/>
            <person name="Ma L.-J."/>
            <person name="Dead R."/>
            <person name="Young S.K."/>
            <person name="Zeng Q."/>
            <person name="Gargeya S."/>
            <person name="Fitzgerald M."/>
            <person name="Haas B."/>
            <person name="Abouelleil A."/>
            <person name="Alvarado L."/>
            <person name="Arachchi H.M."/>
            <person name="Berlin A."/>
            <person name="Brown A."/>
            <person name="Chapman S.B."/>
            <person name="Chen Z."/>
            <person name="Dunbar C."/>
            <person name="Freedman E."/>
            <person name="Gearin G."/>
            <person name="Gellesch M."/>
            <person name="Goldberg J."/>
            <person name="Griggs A."/>
            <person name="Gujja S."/>
            <person name="Heiman D."/>
            <person name="Howarth C."/>
            <person name="Larson L."/>
            <person name="Lui A."/>
            <person name="MacDonald P.J.P."/>
            <person name="Mehta T."/>
            <person name="Montmayeur A."/>
            <person name="Murphy C."/>
            <person name="Neiman D."/>
            <person name="Pearson M."/>
            <person name="Priest M."/>
            <person name="Roberts A."/>
            <person name="Saif S."/>
            <person name="Shea T."/>
            <person name="Shenoy N."/>
            <person name="Sisk P."/>
            <person name="Stolte C."/>
            <person name="Sykes S."/>
            <person name="Yandava C."/>
            <person name="Wortman J."/>
            <person name="Nusbaum C."/>
            <person name="Birren B."/>
        </authorList>
    </citation>
    <scope>NUCLEOTIDE SEQUENCE</scope>
    <source>
        <strain evidence="8">R3-111a-1</strain>
    </source>
</reference>
<dbReference type="Proteomes" id="UP000006039">
    <property type="component" value="Unassembled WGS sequence"/>
</dbReference>
<dbReference type="InterPro" id="IPR050815">
    <property type="entry name" value="TF_fung"/>
</dbReference>
<keyword evidence="4" id="KW-0804">Transcription</keyword>
<dbReference type="EMBL" id="GL385397">
    <property type="protein sequence ID" value="EJT77451.1"/>
    <property type="molecule type" value="Genomic_DNA"/>
</dbReference>
<evidence type="ECO:0000256" key="4">
    <source>
        <dbReference type="ARBA" id="ARBA00023163"/>
    </source>
</evidence>